<dbReference type="EMBL" id="JASSQD010000001">
    <property type="protein sequence ID" value="MDK9557903.1"/>
    <property type="molecule type" value="Genomic_DNA"/>
</dbReference>
<organism evidence="1 2">
    <name type="scientific">Marinobacter albus</name>
    <dbReference type="NCBI Taxonomy" id="3030833"/>
    <lineage>
        <taxon>Bacteria</taxon>
        <taxon>Pseudomonadati</taxon>
        <taxon>Pseudomonadota</taxon>
        <taxon>Gammaproteobacteria</taxon>
        <taxon>Pseudomonadales</taxon>
        <taxon>Marinobacteraceae</taxon>
        <taxon>Marinobacter</taxon>
    </lineage>
</organism>
<keyword evidence="2" id="KW-1185">Reference proteome</keyword>
<gene>
    <name evidence="1" type="ORF">QQF73_09740</name>
</gene>
<accession>A0ABT7HBZ7</accession>
<protein>
    <submittedName>
        <fullName evidence="1">Uncharacterized protein</fullName>
    </submittedName>
</protein>
<dbReference type="PROSITE" id="PS51257">
    <property type="entry name" value="PROKAR_LIPOPROTEIN"/>
    <property type="match status" value="1"/>
</dbReference>
<proteinExistence type="predicted"/>
<comment type="caution">
    <text evidence="1">The sequence shown here is derived from an EMBL/GenBank/DDBJ whole genome shotgun (WGS) entry which is preliminary data.</text>
</comment>
<sequence>MNDKWMVLVIGLAAVWLSGCSVFYTPGMSELEELCEKDGGITIRKDLRVDGYFKGTTQDCYGCWNDIIVSGYDYIEFNYERPRFHRYFEGGAGYHRIFKAPKDSPQCNAAIWKWNLSKKVGSEQYDRFFEDYCIASKPIDQPTAQYGYFSESKEWRVNEWYGSTIGRFHSEVRNLAAGKTINENVVYHLNPYPRSALSYGTVISCSSVLRRERFSQPIILPQNPPKDGNL</sequence>
<evidence type="ECO:0000313" key="1">
    <source>
        <dbReference type="EMBL" id="MDK9557903.1"/>
    </source>
</evidence>
<dbReference type="Proteomes" id="UP001223547">
    <property type="component" value="Unassembled WGS sequence"/>
</dbReference>
<evidence type="ECO:0000313" key="2">
    <source>
        <dbReference type="Proteomes" id="UP001223547"/>
    </source>
</evidence>
<name>A0ABT7HBZ7_9GAMM</name>
<dbReference type="RefSeq" id="WP_285368064.1">
    <property type="nucleotide sequence ID" value="NZ_JASSQD010000001.1"/>
</dbReference>
<reference evidence="1 2" key="1">
    <citation type="submission" date="2023-05" db="EMBL/GenBank/DDBJ databases">
        <title>Marinobacter albus sp. nov., a marine bacterium isolated from sand in a coastal intertidal zone of huludao.</title>
        <authorList>
            <person name="Deng T."/>
        </authorList>
    </citation>
    <scope>NUCLEOTIDE SEQUENCE [LARGE SCALE GENOMIC DNA]</scope>
    <source>
        <strain evidence="1 2">M216</strain>
    </source>
</reference>